<dbReference type="EMBL" id="LR796654">
    <property type="protein sequence ID" value="CAB4157291.1"/>
    <property type="molecule type" value="Genomic_DNA"/>
</dbReference>
<dbReference type="EMBL" id="LR798346">
    <property type="protein sequence ID" value="CAB5225390.1"/>
    <property type="molecule type" value="Genomic_DNA"/>
</dbReference>
<dbReference type="SUPFAM" id="SSF53955">
    <property type="entry name" value="Lysozyme-like"/>
    <property type="match status" value="1"/>
</dbReference>
<dbReference type="InterPro" id="IPR052354">
    <property type="entry name" value="Cell_Wall_Dynamics_Protein"/>
</dbReference>
<dbReference type="GO" id="GO:0004568">
    <property type="term" value="F:chitinase activity"/>
    <property type="evidence" value="ECO:0007669"/>
    <property type="project" value="InterPro"/>
</dbReference>
<evidence type="ECO:0000259" key="1">
    <source>
        <dbReference type="Pfam" id="PF00182"/>
    </source>
</evidence>
<dbReference type="Pfam" id="PF00182">
    <property type="entry name" value="Glyco_hydro_19"/>
    <property type="match status" value="1"/>
</dbReference>
<name>A0A6J7X3J8_9CAUD</name>
<evidence type="ECO:0000313" key="3">
    <source>
        <dbReference type="EMBL" id="CAB5225390.1"/>
    </source>
</evidence>
<organism evidence="3">
    <name type="scientific">uncultured Caudovirales phage</name>
    <dbReference type="NCBI Taxonomy" id="2100421"/>
    <lineage>
        <taxon>Viruses</taxon>
        <taxon>Duplodnaviria</taxon>
        <taxon>Heunggongvirae</taxon>
        <taxon>Uroviricota</taxon>
        <taxon>Caudoviricetes</taxon>
        <taxon>Peduoviridae</taxon>
        <taxon>Maltschvirus</taxon>
        <taxon>Maltschvirus maltsch</taxon>
    </lineage>
</organism>
<feature type="domain" description="Glycoside hydrolase family 19 catalytic" evidence="1">
    <location>
        <begin position="80"/>
        <end position="163"/>
    </location>
</feature>
<protein>
    <submittedName>
        <fullName evidence="3">COG3179 Predicted chitinase</fullName>
    </submittedName>
</protein>
<gene>
    <name evidence="2" type="ORF">UFOVP686_9</name>
    <name evidence="3" type="ORF">UFOVP752_11</name>
</gene>
<accession>A0A6J7X3J8</accession>
<dbReference type="InterPro" id="IPR000726">
    <property type="entry name" value="Glyco_hydro_19_cat"/>
</dbReference>
<dbReference type="InterPro" id="IPR023346">
    <property type="entry name" value="Lysozyme-like_dom_sf"/>
</dbReference>
<proteinExistence type="predicted"/>
<dbReference type="PANTHER" id="PTHR34408">
    <property type="entry name" value="FAMILY PROTEIN, PUTATIVE-RELATED"/>
    <property type="match status" value="1"/>
</dbReference>
<sequence length="203" mass="22126">MEVSKEELVASGICNQAMADKWCDHLNATMNRFEINTPYRVAGFLAQVSHESGGFQFVVENLNYSAEALSRVWPSRFPADIAAEYARNPEKIANRAYCDRMGNGDEASGDGWTYRGRGLIQLTGKDNYAAFSLACDNMALVEPNLVAEPALAAESAGWFWSRNGLNALADAQDIVGMTRRINGGTNGIDHRQALYSGAMASFA</sequence>
<evidence type="ECO:0000313" key="2">
    <source>
        <dbReference type="EMBL" id="CAB4157291.1"/>
    </source>
</evidence>
<dbReference type="PANTHER" id="PTHR34408:SF1">
    <property type="entry name" value="GLYCOSYL HYDROLASE FAMILY 19 DOMAIN-CONTAINING PROTEIN HI_1415"/>
    <property type="match status" value="1"/>
</dbReference>
<dbReference type="GO" id="GO:0016998">
    <property type="term" value="P:cell wall macromolecule catabolic process"/>
    <property type="evidence" value="ECO:0007669"/>
    <property type="project" value="InterPro"/>
</dbReference>
<dbReference type="GO" id="GO:0006032">
    <property type="term" value="P:chitin catabolic process"/>
    <property type="evidence" value="ECO:0007669"/>
    <property type="project" value="InterPro"/>
</dbReference>
<reference evidence="3" key="1">
    <citation type="submission" date="2020-05" db="EMBL/GenBank/DDBJ databases">
        <authorList>
            <person name="Chiriac C."/>
            <person name="Salcher M."/>
            <person name="Ghai R."/>
            <person name="Kavagutti S V."/>
        </authorList>
    </citation>
    <scope>NUCLEOTIDE SEQUENCE</scope>
</reference>
<dbReference type="Gene3D" id="1.10.530.10">
    <property type="match status" value="1"/>
</dbReference>